<evidence type="ECO:0008006" key="4">
    <source>
        <dbReference type="Google" id="ProtNLM"/>
    </source>
</evidence>
<protein>
    <recommendedName>
        <fullName evidence="4">Transmembrane protein</fullName>
    </recommendedName>
</protein>
<keyword evidence="1" id="KW-1133">Transmembrane helix</keyword>
<name>A0A8H3H9X4_9AGAM</name>
<keyword evidence="1" id="KW-0472">Membrane</keyword>
<dbReference type="AlphaFoldDB" id="A0A8H3H9X4"/>
<dbReference type="EMBL" id="CAJMWX010001573">
    <property type="protein sequence ID" value="CAE6496670.1"/>
    <property type="molecule type" value="Genomic_DNA"/>
</dbReference>
<proteinExistence type="predicted"/>
<dbReference type="Proteomes" id="UP000663888">
    <property type="component" value="Unassembled WGS sequence"/>
</dbReference>
<keyword evidence="1" id="KW-0812">Transmembrane</keyword>
<evidence type="ECO:0000256" key="1">
    <source>
        <dbReference type="SAM" id="Phobius"/>
    </source>
</evidence>
<organism evidence="2 3">
    <name type="scientific">Rhizoctonia solani</name>
    <dbReference type="NCBI Taxonomy" id="456999"/>
    <lineage>
        <taxon>Eukaryota</taxon>
        <taxon>Fungi</taxon>
        <taxon>Dikarya</taxon>
        <taxon>Basidiomycota</taxon>
        <taxon>Agaricomycotina</taxon>
        <taxon>Agaricomycetes</taxon>
        <taxon>Cantharellales</taxon>
        <taxon>Ceratobasidiaceae</taxon>
        <taxon>Rhizoctonia</taxon>
    </lineage>
</organism>
<gene>
    <name evidence="2" type="ORF">RDB_LOCUS147700</name>
</gene>
<evidence type="ECO:0000313" key="2">
    <source>
        <dbReference type="EMBL" id="CAE6496670.1"/>
    </source>
</evidence>
<evidence type="ECO:0000313" key="3">
    <source>
        <dbReference type="Proteomes" id="UP000663888"/>
    </source>
</evidence>
<comment type="caution">
    <text evidence="2">The sequence shown here is derived from an EMBL/GenBank/DDBJ whole genome shotgun (WGS) entry which is preliminary data.</text>
</comment>
<sequence length="664" mass="71358">MLLALPIIAVAVASYIQFAFIRRDGFGVFRPLTWDALEDLKGIMRRRMPFWMQPISAGAPKLTLSAPIPTNDLSAATSNQIPTVVTPPEISKSYFNDPLFGIPTWIIFRSQEIQGTYFFNILCGAVAFLCLAGIYVFWTRLMVVYDGQQKRAGEPKSPNTMHSVARPLVSMASTLDSVSELISPSSPATGLRDSALGAVDISGPISPRLPIAPTVPGSRLDPLMLSSSLPPATTSQPIWDELRVSPIESPNEMDVDLSRYWHREVMVMEGVPFITNRPRTAPRSYGQWNAIGLGPSSIGLNRTGDPDNGLIYATPGWLSSSTRKFPDSQVPLIPRVTIEEYQEPSKAPTVDCCTCVGKPDNYPSGTRPLQDVSTSRDLAMDISAEGSLDISGSTFGEPRPIPSDSIASMCVSTIQDSSGDSTLCVIPETEYFETPRGGTPYLLHTQVDSGSREGDLVPASTTFASWVGLDASNDSLVQICSSPATRNVVLDETRGATPLVIPGLSGVPLINHLDHDNAWTTHIVNGAGLESLTDDTGVDPGASGKGDLYIYSECMEHLRTSSISSTSIGWMSQCSASTHPDTPLITPSNSLPSAVQLDESLCPKVSPNEPGSTMDFLFEKQLSQASSLPSSTQGVSFAPGANTLDSFAELKRCTRFSTIGPMLK</sequence>
<accession>A0A8H3H9X4</accession>
<reference evidence="2" key="1">
    <citation type="submission" date="2021-01" db="EMBL/GenBank/DDBJ databases">
        <authorList>
            <person name="Kaushik A."/>
        </authorList>
    </citation>
    <scope>NUCLEOTIDE SEQUENCE</scope>
    <source>
        <strain evidence="2">AG4-R118</strain>
    </source>
</reference>
<feature type="transmembrane region" description="Helical" evidence="1">
    <location>
        <begin position="117"/>
        <end position="138"/>
    </location>
</feature>
<dbReference type="OrthoDB" id="550424at2759"/>